<dbReference type="AlphaFoldDB" id="A0A917FQX7"/>
<sequence>MSFQPGGYQQQVLYQADTNSIQNLKSIRNHLHKICSQHANQYVRIETLDGQVYMGRIVNCDRGLMYLAVRKQGGHRAFFGSPSYNDDELILTLVLYELLVITLLYT</sequence>
<evidence type="ECO:0000313" key="1">
    <source>
        <dbReference type="EMBL" id="GGF98420.1"/>
    </source>
</evidence>
<comment type="caution">
    <text evidence="1">The sequence shown here is derived from an EMBL/GenBank/DDBJ whole genome shotgun (WGS) entry which is preliminary data.</text>
</comment>
<evidence type="ECO:0000313" key="2">
    <source>
        <dbReference type="Proteomes" id="UP000637643"/>
    </source>
</evidence>
<dbReference type="EMBL" id="BMKR01000027">
    <property type="protein sequence ID" value="GGF98420.1"/>
    <property type="molecule type" value="Genomic_DNA"/>
</dbReference>
<dbReference type="Proteomes" id="UP000637643">
    <property type="component" value="Unassembled WGS sequence"/>
</dbReference>
<reference evidence="1" key="1">
    <citation type="journal article" date="2014" name="Int. J. Syst. Evol. Microbiol.">
        <title>Complete genome sequence of Corynebacterium casei LMG S-19264T (=DSM 44701T), isolated from a smear-ripened cheese.</title>
        <authorList>
            <consortium name="US DOE Joint Genome Institute (JGI-PGF)"/>
            <person name="Walter F."/>
            <person name="Albersmeier A."/>
            <person name="Kalinowski J."/>
            <person name="Ruckert C."/>
        </authorList>
    </citation>
    <scope>NUCLEOTIDE SEQUENCE</scope>
    <source>
        <strain evidence="1">CGMCC 1.16134</strain>
    </source>
</reference>
<protein>
    <submittedName>
        <fullName evidence="1">Uncharacterized protein</fullName>
    </submittedName>
</protein>
<name>A0A917FQX7_9BACL</name>
<gene>
    <name evidence="1" type="ORF">GCM10010912_48860</name>
</gene>
<reference evidence="1" key="2">
    <citation type="submission" date="2020-09" db="EMBL/GenBank/DDBJ databases">
        <authorList>
            <person name="Sun Q."/>
            <person name="Zhou Y."/>
        </authorList>
    </citation>
    <scope>NUCLEOTIDE SEQUENCE</scope>
    <source>
        <strain evidence="1">CGMCC 1.16134</strain>
    </source>
</reference>
<accession>A0A917FQX7</accession>
<keyword evidence="2" id="KW-1185">Reference proteome</keyword>
<organism evidence="1 2">
    <name type="scientific">Paenibacillus albidus</name>
    <dbReference type="NCBI Taxonomy" id="2041023"/>
    <lineage>
        <taxon>Bacteria</taxon>
        <taxon>Bacillati</taxon>
        <taxon>Bacillota</taxon>
        <taxon>Bacilli</taxon>
        <taxon>Bacillales</taxon>
        <taxon>Paenibacillaceae</taxon>
        <taxon>Paenibacillus</taxon>
    </lineage>
</organism>
<proteinExistence type="predicted"/>